<dbReference type="RefSeq" id="XP_005828622.1">
    <property type="nucleotide sequence ID" value="XM_005828565.1"/>
</dbReference>
<reference evidence="3" key="2">
    <citation type="submission" date="2012-11" db="EMBL/GenBank/DDBJ databases">
        <authorList>
            <person name="Kuo A."/>
            <person name="Curtis B.A."/>
            <person name="Tanifuji G."/>
            <person name="Burki F."/>
            <person name="Gruber A."/>
            <person name="Irimia M."/>
            <person name="Maruyama S."/>
            <person name="Arias M.C."/>
            <person name="Ball S.G."/>
            <person name="Gile G.H."/>
            <person name="Hirakawa Y."/>
            <person name="Hopkins J.F."/>
            <person name="Rensing S.A."/>
            <person name="Schmutz J."/>
            <person name="Symeonidi A."/>
            <person name="Elias M."/>
            <person name="Eveleigh R.J."/>
            <person name="Herman E.K."/>
            <person name="Klute M.J."/>
            <person name="Nakayama T."/>
            <person name="Obornik M."/>
            <person name="Reyes-Prieto A."/>
            <person name="Armbrust E.V."/>
            <person name="Aves S.J."/>
            <person name="Beiko R.G."/>
            <person name="Coutinho P."/>
            <person name="Dacks J.B."/>
            <person name="Durnford D.G."/>
            <person name="Fast N.M."/>
            <person name="Green B.R."/>
            <person name="Grisdale C."/>
            <person name="Hempe F."/>
            <person name="Henrissat B."/>
            <person name="Hoppner M.P."/>
            <person name="Ishida K.-I."/>
            <person name="Kim E."/>
            <person name="Koreny L."/>
            <person name="Kroth P.G."/>
            <person name="Liu Y."/>
            <person name="Malik S.-B."/>
            <person name="Maier U.G."/>
            <person name="McRose D."/>
            <person name="Mock T."/>
            <person name="Neilson J.A."/>
            <person name="Onodera N.T."/>
            <person name="Poole A.M."/>
            <person name="Pritham E.J."/>
            <person name="Richards T.A."/>
            <person name="Rocap G."/>
            <person name="Roy S.W."/>
            <person name="Sarai C."/>
            <person name="Schaack S."/>
            <person name="Shirato S."/>
            <person name="Slamovits C.H."/>
            <person name="Spencer D.F."/>
            <person name="Suzuki S."/>
            <person name="Worden A.Z."/>
            <person name="Zauner S."/>
            <person name="Barry K."/>
            <person name="Bell C."/>
            <person name="Bharti A.K."/>
            <person name="Crow J.A."/>
            <person name="Grimwood J."/>
            <person name="Kramer R."/>
            <person name="Lindquist E."/>
            <person name="Lucas S."/>
            <person name="Salamov A."/>
            <person name="McFadden G.I."/>
            <person name="Lane C.E."/>
            <person name="Keeling P.J."/>
            <person name="Gray M.W."/>
            <person name="Grigoriev I.V."/>
            <person name="Archibald J.M."/>
        </authorList>
    </citation>
    <scope>NUCLEOTIDE SEQUENCE</scope>
    <source>
        <strain evidence="3">CCMP2712</strain>
    </source>
</reference>
<organism evidence="1">
    <name type="scientific">Guillardia theta (strain CCMP2712)</name>
    <name type="common">Cryptophyte</name>
    <dbReference type="NCBI Taxonomy" id="905079"/>
    <lineage>
        <taxon>Eukaryota</taxon>
        <taxon>Cryptophyceae</taxon>
        <taxon>Pyrenomonadales</taxon>
        <taxon>Geminigeraceae</taxon>
        <taxon>Guillardia</taxon>
    </lineage>
</organism>
<dbReference type="EnsemblProtists" id="EKX41642">
    <property type="protein sequence ID" value="EKX41642"/>
    <property type="gene ID" value="GUITHDRAFT_112349"/>
</dbReference>
<evidence type="ECO:0000313" key="1">
    <source>
        <dbReference type="EMBL" id="EKX41642.1"/>
    </source>
</evidence>
<name>L1IZX0_GUITC</name>
<dbReference type="EMBL" id="JH993022">
    <property type="protein sequence ID" value="EKX41642.1"/>
    <property type="molecule type" value="Genomic_DNA"/>
</dbReference>
<sequence length="116" mass="13359">MRLQAGTFRDADVQVEVNNGSVFIDFRIVEEEDYTGTRRRGKKLLKLVRISFDGFGCRDLTSERVRPMDVEDSRKMLGMMGSNGCDEEELERIVRKNIAMNQSFIWEDALKAHGLI</sequence>
<dbReference type="AlphaFoldDB" id="L1IZX0"/>
<dbReference type="Proteomes" id="UP000011087">
    <property type="component" value="Unassembled WGS sequence"/>
</dbReference>
<gene>
    <name evidence="1" type="ORF">GUITHDRAFT_112349</name>
</gene>
<dbReference type="GeneID" id="17298345"/>
<dbReference type="KEGG" id="gtt:GUITHDRAFT_112349"/>
<dbReference type="HOGENOM" id="CLU_2152876_0_0_1"/>
<reference evidence="2" key="3">
    <citation type="submission" date="2015-06" db="UniProtKB">
        <authorList>
            <consortium name="EnsemblProtists"/>
        </authorList>
    </citation>
    <scope>IDENTIFICATION</scope>
</reference>
<protein>
    <submittedName>
        <fullName evidence="1 2">Uncharacterized protein</fullName>
    </submittedName>
</protein>
<keyword evidence="3" id="KW-1185">Reference proteome</keyword>
<evidence type="ECO:0000313" key="2">
    <source>
        <dbReference type="EnsemblProtists" id="EKX41642"/>
    </source>
</evidence>
<reference evidence="1 3" key="1">
    <citation type="journal article" date="2012" name="Nature">
        <title>Algal genomes reveal evolutionary mosaicism and the fate of nucleomorphs.</title>
        <authorList>
            <consortium name="DOE Joint Genome Institute"/>
            <person name="Curtis B.A."/>
            <person name="Tanifuji G."/>
            <person name="Burki F."/>
            <person name="Gruber A."/>
            <person name="Irimia M."/>
            <person name="Maruyama S."/>
            <person name="Arias M.C."/>
            <person name="Ball S.G."/>
            <person name="Gile G.H."/>
            <person name="Hirakawa Y."/>
            <person name="Hopkins J.F."/>
            <person name="Kuo A."/>
            <person name="Rensing S.A."/>
            <person name="Schmutz J."/>
            <person name="Symeonidi A."/>
            <person name="Elias M."/>
            <person name="Eveleigh R.J."/>
            <person name="Herman E.K."/>
            <person name="Klute M.J."/>
            <person name="Nakayama T."/>
            <person name="Obornik M."/>
            <person name="Reyes-Prieto A."/>
            <person name="Armbrust E.V."/>
            <person name="Aves S.J."/>
            <person name="Beiko R.G."/>
            <person name="Coutinho P."/>
            <person name="Dacks J.B."/>
            <person name="Durnford D.G."/>
            <person name="Fast N.M."/>
            <person name="Green B.R."/>
            <person name="Grisdale C.J."/>
            <person name="Hempel F."/>
            <person name="Henrissat B."/>
            <person name="Hoppner M.P."/>
            <person name="Ishida K."/>
            <person name="Kim E."/>
            <person name="Koreny L."/>
            <person name="Kroth P.G."/>
            <person name="Liu Y."/>
            <person name="Malik S.B."/>
            <person name="Maier U.G."/>
            <person name="McRose D."/>
            <person name="Mock T."/>
            <person name="Neilson J.A."/>
            <person name="Onodera N.T."/>
            <person name="Poole A.M."/>
            <person name="Pritham E.J."/>
            <person name="Richards T.A."/>
            <person name="Rocap G."/>
            <person name="Roy S.W."/>
            <person name="Sarai C."/>
            <person name="Schaack S."/>
            <person name="Shirato S."/>
            <person name="Slamovits C.H."/>
            <person name="Spencer D.F."/>
            <person name="Suzuki S."/>
            <person name="Worden A.Z."/>
            <person name="Zauner S."/>
            <person name="Barry K."/>
            <person name="Bell C."/>
            <person name="Bharti A.K."/>
            <person name="Crow J.A."/>
            <person name="Grimwood J."/>
            <person name="Kramer R."/>
            <person name="Lindquist E."/>
            <person name="Lucas S."/>
            <person name="Salamov A."/>
            <person name="McFadden G.I."/>
            <person name="Lane C.E."/>
            <person name="Keeling P.J."/>
            <person name="Gray M.W."/>
            <person name="Grigoriev I.V."/>
            <person name="Archibald J.M."/>
        </authorList>
    </citation>
    <scope>NUCLEOTIDE SEQUENCE</scope>
    <source>
        <strain evidence="1 3">CCMP2712</strain>
    </source>
</reference>
<accession>L1IZX0</accession>
<dbReference type="PaxDb" id="55529-EKX41642"/>
<evidence type="ECO:0000313" key="3">
    <source>
        <dbReference type="Proteomes" id="UP000011087"/>
    </source>
</evidence>
<proteinExistence type="predicted"/>